<dbReference type="Proteomes" id="UP001267878">
    <property type="component" value="Unassembled WGS sequence"/>
</dbReference>
<comment type="caution">
    <text evidence="2">The sequence shown here is derived from an EMBL/GenBank/DDBJ whole genome shotgun (WGS) entry which is preliminary data.</text>
</comment>
<protein>
    <recommendedName>
        <fullName evidence="4">DUF3619 family protein</fullName>
    </recommendedName>
</protein>
<dbReference type="RefSeq" id="WP_310053951.1">
    <property type="nucleotide sequence ID" value="NZ_JAVDVW010000002.1"/>
</dbReference>
<evidence type="ECO:0008006" key="4">
    <source>
        <dbReference type="Google" id="ProtNLM"/>
    </source>
</evidence>
<keyword evidence="3" id="KW-1185">Reference proteome</keyword>
<proteinExistence type="predicted"/>
<gene>
    <name evidence="2" type="ORF">J2X04_002007</name>
</gene>
<name>A0ABU1VQ57_9GAMM</name>
<feature type="compositionally biased region" description="Low complexity" evidence="1">
    <location>
        <begin position="86"/>
        <end position="95"/>
    </location>
</feature>
<sequence length="126" mass="13580">MNTGHDQDPGTTDFDAHLRRLHAQAVERVSPRTLVQLRARRAPSPLPPARPRHAWPLATTCAIALVAGGLLLRHPGSTRSDEAAPERAAPAAVSDNESGDVYATLDESPELYLWLASNDTANLVTE</sequence>
<accession>A0ABU1VQ57</accession>
<dbReference type="EMBL" id="JAVDVW010000002">
    <property type="protein sequence ID" value="MDR7099626.1"/>
    <property type="molecule type" value="Genomic_DNA"/>
</dbReference>
<reference evidence="2 3" key="1">
    <citation type="submission" date="2023-07" db="EMBL/GenBank/DDBJ databases">
        <title>Sorghum-associated microbial communities from plants grown in Nebraska, USA.</title>
        <authorList>
            <person name="Schachtman D."/>
        </authorList>
    </citation>
    <scope>NUCLEOTIDE SEQUENCE [LARGE SCALE GENOMIC DNA]</scope>
    <source>
        <strain evidence="2 3">BE187</strain>
    </source>
</reference>
<evidence type="ECO:0000256" key="1">
    <source>
        <dbReference type="SAM" id="MobiDB-lite"/>
    </source>
</evidence>
<feature type="region of interest" description="Disordered" evidence="1">
    <location>
        <begin position="74"/>
        <end position="101"/>
    </location>
</feature>
<evidence type="ECO:0000313" key="2">
    <source>
        <dbReference type="EMBL" id="MDR7099626.1"/>
    </source>
</evidence>
<organism evidence="2 3">
    <name type="scientific">Agrilutibacter niabensis</name>
    <dbReference type="NCBI Taxonomy" id="380628"/>
    <lineage>
        <taxon>Bacteria</taxon>
        <taxon>Pseudomonadati</taxon>
        <taxon>Pseudomonadota</taxon>
        <taxon>Gammaproteobacteria</taxon>
        <taxon>Lysobacterales</taxon>
        <taxon>Lysobacteraceae</taxon>
        <taxon>Agrilutibacter</taxon>
    </lineage>
</organism>
<evidence type="ECO:0000313" key="3">
    <source>
        <dbReference type="Proteomes" id="UP001267878"/>
    </source>
</evidence>